<organism evidence="1 2">
    <name type="scientific">Pedosphaera parvula (strain Ellin514)</name>
    <dbReference type="NCBI Taxonomy" id="320771"/>
    <lineage>
        <taxon>Bacteria</taxon>
        <taxon>Pseudomonadati</taxon>
        <taxon>Verrucomicrobiota</taxon>
        <taxon>Pedosphaerae</taxon>
        <taxon>Pedosphaerales</taxon>
        <taxon>Pedosphaeraceae</taxon>
        <taxon>Pedosphaera</taxon>
    </lineage>
</organism>
<keyword evidence="2" id="KW-1185">Reference proteome</keyword>
<gene>
    <name evidence="1" type="ORF">Cflav_PD2267</name>
</gene>
<evidence type="ECO:0000313" key="2">
    <source>
        <dbReference type="Proteomes" id="UP000003688"/>
    </source>
</evidence>
<reference evidence="1 2" key="1">
    <citation type="journal article" date="2011" name="J. Bacteriol.">
        <title>Genome sequence of 'Pedosphaera parvula' Ellin514, an aerobic Verrucomicrobial isolate from pasture soil.</title>
        <authorList>
            <person name="Kant R."/>
            <person name="van Passel M.W."/>
            <person name="Sangwan P."/>
            <person name="Palva A."/>
            <person name="Lucas S."/>
            <person name="Copeland A."/>
            <person name="Lapidus A."/>
            <person name="Glavina Del Rio T."/>
            <person name="Dalin E."/>
            <person name="Tice H."/>
            <person name="Bruce D."/>
            <person name="Goodwin L."/>
            <person name="Pitluck S."/>
            <person name="Chertkov O."/>
            <person name="Larimer F.W."/>
            <person name="Land M.L."/>
            <person name="Hauser L."/>
            <person name="Brettin T.S."/>
            <person name="Detter J.C."/>
            <person name="Han S."/>
            <person name="de Vos W.M."/>
            <person name="Janssen P.H."/>
            <person name="Smidt H."/>
        </authorList>
    </citation>
    <scope>NUCLEOTIDE SEQUENCE [LARGE SCALE GENOMIC DNA]</scope>
    <source>
        <strain evidence="1 2">Ellin514</strain>
    </source>
</reference>
<comment type="caution">
    <text evidence="1">The sequence shown here is derived from an EMBL/GenBank/DDBJ whole genome shotgun (WGS) entry which is preliminary data.</text>
</comment>
<dbReference type="STRING" id="320771.Cflav_PD2267"/>
<sequence length="58" mass="6668">MTFTPLQVRGNWRKSQKMSIGHPEPLIFSVKHAIILTTRQIPHRRSTLTILQSLTSTL</sequence>
<accession>B9XL72</accession>
<proteinExistence type="predicted"/>
<evidence type="ECO:0000313" key="1">
    <source>
        <dbReference type="EMBL" id="EEF59423.1"/>
    </source>
</evidence>
<protein>
    <submittedName>
        <fullName evidence="1">Uncharacterized protein</fullName>
    </submittedName>
</protein>
<dbReference type="EMBL" id="ABOX02000028">
    <property type="protein sequence ID" value="EEF59423.1"/>
    <property type="molecule type" value="Genomic_DNA"/>
</dbReference>
<dbReference type="AlphaFoldDB" id="B9XL72"/>
<name>B9XL72_PEDPL</name>
<dbReference type="Proteomes" id="UP000003688">
    <property type="component" value="Unassembled WGS sequence"/>
</dbReference>